<gene>
    <name evidence="2" type="ORF">JKP34_12760</name>
</gene>
<feature type="chain" id="PRO_5037152929" evidence="1">
    <location>
        <begin position="29"/>
        <end position="332"/>
    </location>
</feature>
<proteinExistence type="predicted"/>
<dbReference type="AlphaFoldDB" id="A0A937DJL8"/>
<accession>A0A937DJL8</accession>
<feature type="signal peptide" evidence="1">
    <location>
        <begin position="1"/>
        <end position="28"/>
    </location>
</feature>
<name>A0A937DJL8_9BACT</name>
<evidence type="ECO:0000256" key="1">
    <source>
        <dbReference type="SAM" id="SignalP"/>
    </source>
</evidence>
<dbReference type="EMBL" id="JAERQG010000003">
    <property type="protein sequence ID" value="MBL0766130.1"/>
    <property type="molecule type" value="Genomic_DNA"/>
</dbReference>
<sequence length="332" mass="37055">MIHFNFKLRYLLVASTLSCMLFISPAQAQKSIKDIAEMKDKQWGKFVKTSFTGAYWLEGLTSVGLLDADKTPQPKKIGLLTMQLYTASASTSNTAGNWTTTTYFTTSEEGSKLLIENLKEYMLPAMKQAFNEVDIQLLEPAEFADTPEKKEIYMNSRDEIETGGFTQMITSSLENGKETNFAGTVPEGYTWYPVTAGVLDVDVKGPSGYGELAEKLGLDGVLVVTILTTTHRKYISLNKVEMGVAGPINDNPEAEYNGRINSKSMNTARGGVMYGYAGIERMEIPIIELKRGEFQAHYLEGFDVVSSRLSKTLTERLVELRNWQPKKARKKK</sequence>
<dbReference type="Proteomes" id="UP000642920">
    <property type="component" value="Unassembled WGS sequence"/>
</dbReference>
<keyword evidence="3" id="KW-1185">Reference proteome</keyword>
<evidence type="ECO:0000313" key="2">
    <source>
        <dbReference type="EMBL" id="MBL0766130.1"/>
    </source>
</evidence>
<evidence type="ECO:0000313" key="3">
    <source>
        <dbReference type="Proteomes" id="UP000642920"/>
    </source>
</evidence>
<keyword evidence="1" id="KW-0732">Signal</keyword>
<protein>
    <submittedName>
        <fullName evidence="2">Uncharacterized protein</fullName>
    </submittedName>
</protein>
<comment type="caution">
    <text evidence="2">The sequence shown here is derived from an EMBL/GenBank/DDBJ whole genome shotgun (WGS) entry which is preliminary data.</text>
</comment>
<reference evidence="2" key="1">
    <citation type="submission" date="2021-01" db="EMBL/GenBank/DDBJ databases">
        <title>Marivirga sp. nov., isolated from intertidal surface sediments.</title>
        <authorList>
            <person name="Zhang M."/>
        </authorList>
    </citation>
    <scope>NUCLEOTIDE SEQUENCE</scope>
    <source>
        <strain evidence="2">SM1354</strain>
    </source>
</reference>
<organism evidence="2 3">
    <name type="scientific">Marivirga atlantica</name>
    <dbReference type="NCBI Taxonomy" id="1548457"/>
    <lineage>
        <taxon>Bacteria</taxon>
        <taxon>Pseudomonadati</taxon>
        <taxon>Bacteroidota</taxon>
        <taxon>Cytophagia</taxon>
        <taxon>Cytophagales</taxon>
        <taxon>Marivirgaceae</taxon>
        <taxon>Marivirga</taxon>
    </lineage>
</organism>
<dbReference type="RefSeq" id="WP_201922047.1">
    <property type="nucleotide sequence ID" value="NZ_JAERQG010000003.1"/>
</dbReference>